<protein>
    <recommendedName>
        <fullName evidence="2">DUF2971 domain-containing protein</fullName>
    </recommendedName>
</protein>
<accession>A0A7Z1MLI6</accession>
<reference evidence="1" key="2">
    <citation type="journal article" date="2018" name="Nature">
        <title>A major lineage of non-tailed dsDNA viruses as unrecognized killers of marine bacteria.</title>
        <authorList>
            <person name="Kauffman K.M."/>
            <person name="Hussain F.A."/>
            <person name="Yang J."/>
            <person name="Arevalo P."/>
            <person name="Brown J.M."/>
            <person name="Chang W.K."/>
            <person name="VanInsberghe D."/>
            <person name="Elsherbini J."/>
            <person name="Sharma R.S."/>
            <person name="Cutler M.B."/>
            <person name="Kelly L."/>
            <person name="Polz M.F."/>
        </authorList>
    </citation>
    <scope>NUCLEOTIDE SEQUENCE</scope>
    <source>
        <strain evidence="1">10N.222.46.E12</strain>
    </source>
</reference>
<sequence>MVSLYRFLNVSDYTIDSVDKQYLYFSELKDFNDPFEDLFIAKMNIPKPESITDGRLISIHQKIKNSDPNAKVYSNEEFTGMLLNGVPLTPFKTQLLKLTFKSIEEQYKLLVTNKKHCCFIQNNSSSATEALKSKLMWSHYGNGFRGFVIEFDKSQLLECLQSDTNNHISYGDMFYGDLSTISVLDTFEKFLEQGRETPNLNRLLTAKSSEWSYESEFRISSLKQKVKYEINCVRSVTFGAKMPTKQLQSLVSLFKEKGVPEDKLKYASINRSTYDIDVSPLLKKHYQN</sequence>
<comment type="caution">
    <text evidence="1">The sequence shown here is derived from an EMBL/GenBank/DDBJ whole genome shotgun (WGS) entry which is preliminary data.</text>
</comment>
<reference evidence="1" key="1">
    <citation type="submission" date="2016-07" db="EMBL/GenBank/DDBJ databases">
        <authorList>
            <person name="Kauffman K."/>
            <person name="Arevalo P."/>
            <person name="Polz M.F."/>
        </authorList>
    </citation>
    <scope>NUCLEOTIDE SEQUENCE</scope>
    <source>
        <strain evidence="1">10N.222.46.E12</strain>
    </source>
</reference>
<dbReference type="AlphaFoldDB" id="A0A7Z1MLI6"/>
<evidence type="ECO:0000313" key="1">
    <source>
        <dbReference type="EMBL" id="PMP31628.1"/>
    </source>
</evidence>
<organism evidence="1">
    <name type="scientific">Vibrio cyclitrophicus</name>
    <dbReference type="NCBI Taxonomy" id="47951"/>
    <lineage>
        <taxon>Bacteria</taxon>
        <taxon>Pseudomonadati</taxon>
        <taxon>Pseudomonadota</taxon>
        <taxon>Gammaproteobacteria</taxon>
        <taxon>Vibrionales</taxon>
        <taxon>Vibrionaceae</taxon>
        <taxon>Vibrio</taxon>
    </lineage>
</organism>
<proteinExistence type="predicted"/>
<dbReference type="RefSeq" id="WP_102306136.1">
    <property type="nucleotide sequence ID" value="NZ_CP170031.1"/>
</dbReference>
<dbReference type="InterPro" id="IPR021352">
    <property type="entry name" value="DUF2971"/>
</dbReference>
<evidence type="ECO:0008006" key="2">
    <source>
        <dbReference type="Google" id="ProtNLM"/>
    </source>
</evidence>
<name>A0A7Z1MLI6_9VIBR</name>
<dbReference type="Pfam" id="PF11185">
    <property type="entry name" value="DUF2971"/>
    <property type="match status" value="1"/>
</dbReference>
<dbReference type="EMBL" id="MDBS01000017">
    <property type="protein sequence ID" value="PMP31628.1"/>
    <property type="molecule type" value="Genomic_DNA"/>
</dbReference>
<gene>
    <name evidence="1" type="ORF">BCS90_11590</name>
</gene>